<accession>A0ABP7UZI7</accession>
<dbReference type="RefSeq" id="WP_345060005.1">
    <property type="nucleotide sequence ID" value="NZ_BAABDK010000035.1"/>
</dbReference>
<keyword evidence="3" id="KW-1185">Reference proteome</keyword>
<dbReference type="Proteomes" id="UP001501469">
    <property type="component" value="Unassembled WGS sequence"/>
</dbReference>
<dbReference type="InterPro" id="IPR009839">
    <property type="entry name" value="SseB_N"/>
</dbReference>
<sequence>MTTQSSRTLIDDLVSYFEQKTEVQAAYFAFLFSSVTETHDLFLGVEHVGGLEDIQAMTLLIKNVYLGDSPMYFASTEYDADTFAIVKEEGLLFFSRQEDAAVSQQLLKLLFDKREGTEALAEAVRHNSVYALVNTAMLEEKKLAVQAFGQGETVFTPIYTHPDMLARAGMAAVPAGLTLARVTWSKHLAGAKPRQVVLNPDTDFTAAFEL</sequence>
<evidence type="ECO:0000313" key="3">
    <source>
        <dbReference type="Proteomes" id="UP001501469"/>
    </source>
</evidence>
<name>A0ABP7UZI7_9BACT</name>
<reference evidence="3" key="1">
    <citation type="journal article" date="2019" name="Int. J. Syst. Evol. Microbiol.">
        <title>The Global Catalogue of Microorganisms (GCM) 10K type strain sequencing project: providing services to taxonomists for standard genome sequencing and annotation.</title>
        <authorList>
            <consortium name="The Broad Institute Genomics Platform"/>
            <consortium name="The Broad Institute Genome Sequencing Center for Infectious Disease"/>
            <person name="Wu L."/>
            <person name="Ma J."/>
        </authorList>
    </citation>
    <scope>NUCLEOTIDE SEQUENCE [LARGE SCALE GENOMIC DNA]</scope>
    <source>
        <strain evidence="3">JCM 17225</strain>
    </source>
</reference>
<gene>
    <name evidence="2" type="ORF">GCM10022409_49400</name>
</gene>
<feature type="domain" description="SseB protein N-terminal" evidence="1">
    <location>
        <begin position="115"/>
        <end position="209"/>
    </location>
</feature>
<protein>
    <recommendedName>
        <fullName evidence="1">SseB protein N-terminal domain-containing protein</fullName>
    </recommendedName>
</protein>
<dbReference type="EMBL" id="BAABDK010000035">
    <property type="protein sequence ID" value="GAA4056227.1"/>
    <property type="molecule type" value="Genomic_DNA"/>
</dbReference>
<comment type="caution">
    <text evidence="2">The sequence shown here is derived from an EMBL/GenBank/DDBJ whole genome shotgun (WGS) entry which is preliminary data.</text>
</comment>
<evidence type="ECO:0000259" key="1">
    <source>
        <dbReference type="Pfam" id="PF07179"/>
    </source>
</evidence>
<dbReference type="Pfam" id="PF07179">
    <property type="entry name" value="SseB"/>
    <property type="match status" value="1"/>
</dbReference>
<evidence type="ECO:0000313" key="2">
    <source>
        <dbReference type="EMBL" id="GAA4056227.1"/>
    </source>
</evidence>
<proteinExistence type="predicted"/>
<organism evidence="2 3">
    <name type="scientific">Hymenobacter glaciei</name>
    <dbReference type="NCBI Taxonomy" id="877209"/>
    <lineage>
        <taxon>Bacteria</taxon>
        <taxon>Pseudomonadati</taxon>
        <taxon>Bacteroidota</taxon>
        <taxon>Cytophagia</taxon>
        <taxon>Cytophagales</taxon>
        <taxon>Hymenobacteraceae</taxon>
        <taxon>Hymenobacter</taxon>
    </lineage>
</organism>